<comment type="subunit">
    <text evidence="10">Probably interacts with PlsX.</text>
</comment>
<dbReference type="GO" id="GO:0016746">
    <property type="term" value="F:acyltransferase activity"/>
    <property type="evidence" value="ECO:0007669"/>
    <property type="project" value="UniProtKB-KW"/>
</dbReference>
<evidence type="ECO:0000256" key="1">
    <source>
        <dbReference type="ARBA" id="ARBA00022475"/>
    </source>
</evidence>
<keyword evidence="8 10" id="KW-0594">Phospholipid biosynthesis</keyword>
<feature type="transmembrane region" description="Helical" evidence="10">
    <location>
        <begin position="89"/>
        <end position="110"/>
    </location>
</feature>
<feature type="transmembrane region" description="Helical" evidence="10">
    <location>
        <begin position="150"/>
        <end position="169"/>
    </location>
</feature>
<evidence type="ECO:0000256" key="3">
    <source>
        <dbReference type="ARBA" id="ARBA00022679"/>
    </source>
</evidence>
<keyword evidence="1 10" id="KW-1003">Cell membrane</keyword>
<evidence type="ECO:0000256" key="9">
    <source>
        <dbReference type="ARBA" id="ARBA00023264"/>
    </source>
</evidence>
<keyword evidence="6 10" id="KW-0443">Lipid metabolism</keyword>
<dbReference type="EC" id="2.3.1.275" evidence="10"/>
<sequence length="225" mass="23624">MPGIIISVILSALIAYLWGSIPTGYWMGKILRGKDFDIRDHGSKKIGATNVQRTLGNGPAAIVFLVDLSKGVGPTLLALLVPALNAGGWGPPIAGILALLGHCYPVFIGFKGGRGVLTGGGALLVISPTIFLICLIVTAGTIILSRYVSLGSVLGSACTIICGITFLLISQGNPHFFAHVTIQQLLFLIFSPALVIIFHADNIKRLLSGTERKLGQKVDTTPNAN</sequence>
<keyword evidence="3 10" id="KW-0808">Transferase</keyword>
<feature type="transmembrane region" description="Helical" evidence="10">
    <location>
        <begin position="122"/>
        <end position="144"/>
    </location>
</feature>
<comment type="subcellular location">
    <subcellularLocation>
        <location evidence="10">Cell membrane</location>
        <topology evidence="10">Multi-pass membrane protein</topology>
    </subcellularLocation>
</comment>
<name>A0ABQ3UJC1_9CHLR</name>
<keyword evidence="7 10" id="KW-0472">Membrane</keyword>
<comment type="similarity">
    <text evidence="10">Belongs to the PlsY family.</text>
</comment>
<evidence type="ECO:0000256" key="4">
    <source>
        <dbReference type="ARBA" id="ARBA00022692"/>
    </source>
</evidence>
<evidence type="ECO:0000256" key="10">
    <source>
        <dbReference type="HAMAP-Rule" id="MF_01043"/>
    </source>
</evidence>
<dbReference type="EMBL" id="BNJG01000001">
    <property type="protein sequence ID" value="GHO52794.1"/>
    <property type="molecule type" value="Genomic_DNA"/>
</dbReference>
<dbReference type="PANTHER" id="PTHR30309">
    <property type="entry name" value="INNER MEMBRANE PROTEIN YGIH"/>
    <property type="match status" value="1"/>
</dbReference>
<proteinExistence type="inferred from homology"/>
<comment type="function">
    <text evidence="10">Catalyzes the transfer of an acyl group from acyl-phosphate (acyl-PO(4)) to glycerol-3-phosphate (G3P) to form lysophosphatidic acid (LPA). This enzyme utilizes acyl-phosphate as fatty acyl donor, but not acyl-CoA or acyl-ACP.</text>
</comment>
<comment type="caution">
    <text evidence="11">The sequence shown here is derived from an EMBL/GenBank/DDBJ whole genome shotgun (WGS) entry which is preliminary data.</text>
</comment>
<dbReference type="HAMAP" id="MF_01043">
    <property type="entry name" value="PlsY"/>
    <property type="match status" value="1"/>
</dbReference>
<dbReference type="NCBIfam" id="TIGR00023">
    <property type="entry name" value="glycerol-3-phosphate 1-O-acyltransferase PlsY"/>
    <property type="match status" value="1"/>
</dbReference>
<evidence type="ECO:0000313" key="12">
    <source>
        <dbReference type="Proteomes" id="UP000654345"/>
    </source>
</evidence>
<reference evidence="11 12" key="1">
    <citation type="journal article" date="2021" name="Int. J. Syst. Evol. Microbiol.">
        <title>Reticulibacter mediterranei gen. nov., sp. nov., within the new family Reticulibacteraceae fam. nov., and Ktedonospora formicarum gen. nov., sp. nov., Ktedonobacter robiniae sp. nov., Dictyobacter formicarum sp. nov. and Dictyobacter arantiisoli sp. nov., belonging to the class Ktedonobacteria.</title>
        <authorList>
            <person name="Yabe S."/>
            <person name="Zheng Y."/>
            <person name="Wang C.M."/>
            <person name="Sakai Y."/>
            <person name="Abe K."/>
            <person name="Yokota A."/>
            <person name="Donadio S."/>
            <person name="Cavaletti L."/>
            <person name="Monciardini P."/>
        </authorList>
    </citation>
    <scope>NUCLEOTIDE SEQUENCE [LARGE SCALE GENOMIC DNA]</scope>
    <source>
        <strain evidence="11 12">SOSP1-30</strain>
    </source>
</reference>
<evidence type="ECO:0000256" key="5">
    <source>
        <dbReference type="ARBA" id="ARBA00022989"/>
    </source>
</evidence>
<dbReference type="SMART" id="SM01207">
    <property type="entry name" value="G3P_acyltransf"/>
    <property type="match status" value="1"/>
</dbReference>
<dbReference type="PANTHER" id="PTHR30309:SF0">
    <property type="entry name" value="GLYCEROL-3-PHOSPHATE ACYLTRANSFERASE-RELATED"/>
    <property type="match status" value="1"/>
</dbReference>
<dbReference type="InterPro" id="IPR003811">
    <property type="entry name" value="G3P_acylTferase_PlsY"/>
</dbReference>
<accession>A0ABQ3UJC1</accession>
<keyword evidence="4 10" id="KW-0812">Transmembrane</keyword>
<keyword evidence="11" id="KW-0012">Acyltransferase</keyword>
<evidence type="ECO:0000313" key="11">
    <source>
        <dbReference type="EMBL" id="GHO52794.1"/>
    </source>
</evidence>
<keyword evidence="5 10" id="KW-1133">Transmembrane helix</keyword>
<protein>
    <recommendedName>
        <fullName evidence="10">Glycerol-3-phosphate acyltransferase</fullName>
    </recommendedName>
    <alternativeName>
        <fullName evidence="10">Acyl-PO4 G3P acyltransferase</fullName>
    </alternativeName>
    <alternativeName>
        <fullName evidence="10">Acyl-phosphate--glycerol-3-phosphate acyltransferase</fullName>
    </alternativeName>
    <alternativeName>
        <fullName evidence="10">G3P acyltransferase</fullName>
        <shortName evidence="10">GPAT</shortName>
        <ecNumber evidence="10">2.3.1.275</ecNumber>
    </alternativeName>
    <alternativeName>
        <fullName evidence="10">Lysophosphatidic acid synthase</fullName>
        <shortName evidence="10">LPA synthase</shortName>
    </alternativeName>
</protein>
<evidence type="ECO:0000256" key="7">
    <source>
        <dbReference type="ARBA" id="ARBA00023136"/>
    </source>
</evidence>
<keyword evidence="2 10" id="KW-0444">Lipid biosynthesis</keyword>
<evidence type="ECO:0000256" key="2">
    <source>
        <dbReference type="ARBA" id="ARBA00022516"/>
    </source>
</evidence>
<keyword evidence="9 10" id="KW-1208">Phospholipid metabolism</keyword>
<keyword evidence="12" id="KW-1185">Reference proteome</keyword>
<dbReference type="RefSeq" id="WP_201369661.1">
    <property type="nucleotide sequence ID" value="NZ_BNJG01000001.1"/>
</dbReference>
<feature type="transmembrane region" description="Helical" evidence="10">
    <location>
        <begin position="176"/>
        <end position="198"/>
    </location>
</feature>
<gene>
    <name evidence="11" type="primary">plsY2</name>
    <name evidence="10" type="synonym">plsY</name>
    <name evidence="11" type="ORF">KSB_12690</name>
</gene>
<evidence type="ECO:0000256" key="6">
    <source>
        <dbReference type="ARBA" id="ARBA00023098"/>
    </source>
</evidence>
<organism evidence="11 12">
    <name type="scientific">Ktedonobacter robiniae</name>
    <dbReference type="NCBI Taxonomy" id="2778365"/>
    <lineage>
        <taxon>Bacteria</taxon>
        <taxon>Bacillati</taxon>
        <taxon>Chloroflexota</taxon>
        <taxon>Ktedonobacteria</taxon>
        <taxon>Ktedonobacterales</taxon>
        <taxon>Ktedonobacteraceae</taxon>
        <taxon>Ktedonobacter</taxon>
    </lineage>
</organism>
<dbReference type="Proteomes" id="UP000654345">
    <property type="component" value="Unassembled WGS sequence"/>
</dbReference>
<dbReference type="Pfam" id="PF02660">
    <property type="entry name" value="G3P_acyltransf"/>
    <property type="match status" value="1"/>
</dbReference>
<evidence type="ECO:0000256" key="8">
    <source>
        <dbReference type="ARBA" id="ARBA00023209"/>
    </source>
</evidence>
<comment type="pathway">
    <text evidence="10">Lipid metabolism; phospholipid metabolism.</text>
</comment>
<comment type="catalytic activity">
    <reaction evidence="10">
        <text>an acyl phosphate + sn-glycerol 3-phosphate = a 1-acyl-sn-glycero-3-phosphate + phosphate</text>
        <dbReference type="Rhea" id="RHEA:34075"/>
        <dbReference type="ChEBI" id="CHEBI:43474"/>
        <dbReference type="ChEBI" id="CHEBI:57597"/>
        <dbReference type="ChEBI" id="CHEBI:57970"/>
        <dbReference type="ChEBI" id="CHEBI:59918"/>
        <dbReference type="EC" id="2.3.1.275"/>
    </reaction>
</comment>